<feature type="signal peptide" evidence="1">
    <location>
        <begin position="1"/>
        <end position="18"/>
    </location>
</feature>
<name>G0N481_CAEBE</name>
<organism evidence="3">
    <name type="scientific">Caenorhabditis brenneri</name>
    <name type="common">Nematode worm</name>
    <dbReference type="NCBI Taxonomy" id="135651"/>
    <lineage>
        <taxon>Eukaryota</taxon>
        <taxon>Metazoa</taxon>
        <taxon>Ecdysozoa</taxon>
        <taxon>Nematoda</taxon>
        <taxon>Chromadorea</taxon>
        <taxon>Rhabditida</taxon>
        <taxon>Rhabditina</taxon>
        <taxon>Rhabditomorpha</taxon>
        <taxon>Rhabditoidea</taxon>
        <taxon>Rhabditidae</taxon>
        <taxon>Peloderinae</taxon>
        <taxon>Caenorhabditis</taxon>
    </lineage>
</organism>
<protein>
    <submittedName>
        <fullName evidence="2">Uncharacterized protein</fullName>
    </submittedName>
</protein>
<dbReference type="Proteomes" id="UP000008068">
    <property type="component" value="Unassembled WGS sequence"/>
</dbReference>
<evidence type="ECO:0000313" key="3">
    <source>
        <dbReference type="Proteomes" id="UP000008068"/>
    </source>
</evidence>
<gene>
    <name evidence="2" type="ORF">CAEBREN_01968</name>
</gene>
<dbReference type="HOGENOM" id="CLU_158838_0_0_1"/>
<evidence type="ECO:0000256" key="1">
    <source>
        <dbReference type="SAM" id="SignalP"/>
    </source>
</evidence>
<dbReference type="EMBL" id="GL379837">
    <property type="protein sequence ID" value="EGT52493.1"/>
    <property type="molecule type" value="Genomic_DNA"/>
</dbReference>
<dbReference type="InParanoid" id="G0N481"/>
<accession>G0N481</accession>
<feature type="chain" id="PRO_5003405158" evidence="1">
    <location>
        <begin position="19"/>
        <end position="135"/>
    </location>
</feature>
<keyword evidence="3" id="KW-1185">Reference proteome</keyword>
<dbReference type="AlphaFoldDB" id="G0N481"/>
<dbReference type="OMA" id="DESHVYV"/>
<proteinExistence type="predicted"/>
<evidence type="ECO:0000313" key="2">
    <source>
        <dbReference type="EMBL" id="EGT52493.1"/>
    </source>
</evidence>
<sequence length="135" mass="15640">MKILYVVMILVLISPAMAVTCFFSNEFNDEVDLHVSDYCTAYYKTNENKPWFGGSDNNGVEVEVTTADETVEIESEDRDCLLKVYKDLSDDESHVYVCTCHQDMCNYPYSWDEFRDRGYTLSQDADSRLDYEVSD</sequence>
<reference evidence="3" key="1">
    <citation type="submission" date="2011-07" db="EMBL/GenBank/DDBJ databases">
        <authorList>
            <consortium name="Caenorhabditis brenneri Sequencing and Analysis Consortium"/>
            <person name="Wilson R.K."/>
        </authorList>
    </citation>
    <scope>NUCLEOTIDE SEQUENCE [LARGE SCALE GENOMIC DNA]</scope>
    <source>
        <strain evidence="3">PB2801</strain>
    </source>
</reference>
<keyword evidence="1" id="KW-0732">Signal</keyword>